<comment type="catalytic activity">
    <reaction evidence="2">
        <text>aldehydo-D-ribose 5-phosphate = D-ribulose 5-phosphate</text>
        <dbReference type="Rhea" id="RHEA:14657"/>
        <dbReference type="ChEBI" id="CHEBI:58121"/>
        <dbReference type="ChEBI" id="CHEBI:58273"/>
        <dbReference type="EC" id="5.3.1.6"/>
    </reaction>
</comment>
<dbReference type="SUPFAM" id="SSF75445">
    <property type="entry name" value="D-ribose-5-phosphate isomerase (RpiA), lid domain"/>
    <property type="match status" value="1"/>
</dbReference>
<dbReference type="Proteomes" id="UP001165367">
    <property type="component" value="Unassembled WGS sequence"/>
</dbReference>
<dbReference type="Gene3D" id="3.30.70.260">
    <property type="match status" value="1"/>
</dbReference>
<comment type="pathway">
    <text evidence="2">Carbohydrate degradation; pentose phosphate pathway; D-ribose 5-phosphate from D-ribulose 5-phosphate (non-oxidative stage): step 1/1.</text>
</comment>
<dbReference type="Gene3D" id="3.40.50.1360">
    <property type="match status" value="1"/>
</dbReference>
<feature type="binding site" evidence="2">
    <location>
        <position position="124"/>
    </location>
    <ligand>
        <name>substrate</name>
    </ligand>
</feature>
<dbReference type="InterPro" id="IPR020672">
    <property type="entry name" value="Ribose5P_isomerase_typA_subgr"/>
</dbReference>
<dbReference type="InterPro" id="IPR004788">
    <property type="entry name" value="Ribose5P_isomerase_type_A"/>
</dbReference>
<keyword evidence="4" id="KW-1185">Reference proteome</keyword>
<organism evidence="3 4">
    <name type="scientific">Terrimonas ginsenosidimutans</name>
    <dbReference type="NCBI Taxonomy" id="2908004"/>
    <lineage>
        <taxon>Bacteria</taxon>
        <taxon>Pseudomonadati</taxon>
        <taxon>Bacteroidota</taxon>
        <taxon>Chitinophagia</taxon>
        <taxon>Chitinophagales</taxon>
        <taxon>Chitinophagaceae</taxon>
        <taxon>Terrimonas</taxon>
    </lineage>
</organism>
<feature type="active site" description="Proton acceptor" evidence="2">
    <location>
        <position position="106"/>
    </location>
</feature>
<dbReference type="EC" id="5.3.1.6" evidence="2"/>
<evidence type="ECO:0000256" key="2">
    <source>
        <dbReference type="HAMAP-Rule" id="MF_00170"/>
    </source>
</evidence>
<dbReference type="NCBIfam" id="NF001924">
    <property type="entry name" value="PRK00702.1"/>
    <property type="match status" value="1"/>
</dbReference>
<dbReference type="SUPFAM" id="SSF100950">
    <property type="entry name" value="NagB/RpiA/CoA transferase-like"/>
    <property type="match status" value="1"/>
</dbReference>
<keyword evidence="1 2" id="KW-0413">Isomerase</keyword>
<protein>
    <recommendedName>
        <fullName evidence="2">Ribose-5-phosphate isomerase A</fullName>
        <ecNumber evidence="2">5.3.1.6</ecNumber>
    </recommendedName>
    <alternativeName>
        <fullName evidence="2">Phosphoriboisomerase A</fullName>
        <shortName evidence="2">PRI</shortName>
    </alternativeName>
</protein>
<dbReference type="CDD" id="cd01398">
    <property type="entry name" value="RPI_A"/>
    <property type="match status" value="1"/>
</dbReference>
<dbReference type="HAMAP" id="MF_00170">
    <property type="entry name" value="Rib_5P_isom_A"/>
    <property type="match status" value="1"/>
</dbReference>
<dbReference type="GO" id="GO:0004751">
    <property type="term" value="F:ribose-5-phosphate isomerase activity"/>
    <property type="evidence" value="ECO:0007669"/>
    <property type="project" value="UniProtKB-EC"/>
</dbReference>
<dbReference type="PANTHER" id="PTHR11934">
    <property type="entry name" value="RIBOSE-5-PHOSPHATE ISOMERASE"/>
    <property type="match status" value="1"/>
</dbReference>
<dbReference type="PANTHER" id="PTHR11934:SF0">
    <property type="entry name" value="RIBOSE-5-PHOSPHATE ISOMERASE"/>
    <property type="match status" value="1"/>
</dbReference>
<dbReference type="NCBIfam" id="TIGR00021">
    <property type="entry name" value="rpiA"/>
    <property type="match status" value="1"/>
</dbReference>
<reference evidence="3" key="1">
    <citation type="submission" date="2022-01" db="EMBL/GenBank/DDBJ databases">
        <authorList>
            <person name="Jo J.-H."/>
            <person name="Im W.-T."/>
        </authorList>
    </citation>
    <scope>NUCLEOTIDE SEQUENCE</scope>
    <source>
        <strain evidence="3">NA20</strain>
    </source>
</reference>
<comment type="caution">
    <text evidence="3">The sequence shown here is derived from an EMBL/GenBank/DDBJ whole genome shotgun (WGS) entry which is preliminary data.</text>
</comment>
<comment type="similarity">
    <text evidence="2">Belongs to the ribose 5-phosphate isomerase family.</text>
</comment>
<evidence type="ECO:0000256" key="1">
    <source>
        <dbReference type="ARBA" id="ARBA00023235"/>
    </source>
</evidence>
<accession>A0ABS9KR16</accession>
<dbReference type="RefSeq" id="WP_237871465.1">
    <property type="nucleotide sequence ID" value="NZ_JAKLTR010000006.1"/>
</dbReference>
<name>A0ABS9KR16_9BACT</name>
<evidence type="ECO:0000313" key="3">
    <source>
        <dbReference type="EMBL" id="MCG2614747.1"/>
    </source>
</evidence>
<feature type="binding site" evidence="2">
    <location>
        <begin position="97"/>
        <end position="100"/>
    </location>
    <ligand>
        <name>substrate</name>
    </ligand>
</feature>
<sequence>MLSSEEVKKNAGVFAADLVKNGMNFGLGTGSTVYWLIRELGVRVSQGLEIRAVPTSAQTVSLALEAGIPLTDLDQVAQLPIAIDGADEIDPQGQLIKGGGGALLQEKIVAAAAEKMIVIADGSKYVSQLGRFPLPVEVIRFGYKQVMRRLLDAGICRSVKLREKNGTPFITDHQHYILDCQFDHIDDAPAINTFIRNITGVVETGLFVRMASSAIIGHSDGRVETINFR</sequence>
<dbReference type="Pfam" id="PF06026">
    <property type="entry name" value="Rib_5-P_isom_A"/>
    <property type="match status" value="1"/>
</dbReference>
<dbReference type="EMBL" id="JAKLTR010000006">
    <property type="protein sequence ID" value="MCG2614747.1"/>
    <property type="molecule type" value="Genomic_DNA"/>
</dbReference>
<feature type="binding site" evidence="2">
    <location>
        <begin position="84"/>
        <end position="87"/>
    </location>
    <ligand>
        <name>substrate</name>
    </ligand>
</feature>
<gene>
    <name evidence="2 3" type="primary">rpiA</name>
    <name evidence="3" type="ORF">LZZ85_10665</name>
</gene>
<feature type="binding site" evidence="2">
    <location>
        <begin position="29"/>
        <end position="32"/>
    </location>
    <ligand>
        <name>substrate</name>
    </ligand>
</feature>
<comment type="function">
    <text evidence="2">Catalyzes the reversible conversion of ribose-5-phosphate to ribulose 5-phosphate.</text>
</comment>
<evidence type="ECO:0000313" key="4">
    <source>
        <dbReference type="Proteomes" id="UP001165367"/>
    </source>
</evidence>
<dbReference type="InterPro" id="IPR037171">
    <property type="entry name" value="NagB/RpiA_transferase-like"/>
</dbReference>
<comment type="subunit">
    <text evidence="2">Homodimer.</text>
</comment>
<proteinExistence type="inferred from homology"/>